<keyword evidence="3" id="KW-0378">Hydrolase</keyword>
<dbReference type="Pfam" id="PF00128">
    <property type="entry name" value="Alpha-amylase"/>
    <property type="match status" value="1"/>
</dbReference>
<dbReference type="Proteomes" id="UP000219356">
    <property type="component" value="Unassembled WGS sequence"/>
</dbReference>
<dbReference type="PANTHER" id="PTHR10357">
    <property type="entry name" value="ALPHA-AMYLASE FAMILY MEMBER"/>
    <property type="match status" value="1"/>
</dbReference>
<dbReference type="InterPro" id="IPR045857">
    <property type="entry name" value="O16G_dom_2"/>
</dbReference>
<dbReference type="STRING" id="586416.GZ22_12780"/>
<dbReference type="FunFam" id="3.90.400.10:FF:000002">
    <property type="entry name" value="Sucrose isomerase"/>
    <property type="match status" value="1"/>
</dbReference>
<dbReference type="InterPro" id="IPR017853">
    <property type="entry name" value="GH"/>
</dbReference>
<sequence>MERTYWKESIIYELYTRSFKDSNGDGIGDLRGILEKIDYLDYLGIDAIWLPPIYASPNIDHGYDVKNYRAIQPEYGTMEDFHSVLTAFHQRDIKLVLDFIPNHTAQAHEWFQQAKTSKDNPYHDYYIWQQAKSDGSPPSNWTSHLGHSAWTWNEQTEEYYLHLYSDKQPDLNWDNPMVRQEMKAIMRFWLEKGIDGFRIDAVNVISKDRRFPDSDKDKLQAKGEKYFKNGPYVHDNLHEMISELKQDFEFFTAGETSAVHDHDVLNYTKPDREELDMVLSSEAAELANQEKDKYKSKTWSVPDFREVLRKWQKDVGDNEGWFGLYLSHHDAPRMVSTFADDGKYRIPSAKLLAVLLHTLRGTPFIFQGEELGMTNYPHFDSIDSIQEQEARSYYNLKVTEQGASKTVIMERIKKNTRDHARTPMQWDTSRHAGFTSGDPWLPVNPNYSEINVQAGIDNPDSVLQFYRKLIQMRKENPIMVYGELEIILNDHDQLIGYIRRLDKEEWVILLNMTDKEALYDIPRECVEDWDKKQCVIRNYPHVDKDDRLRPFEAVVYKYRNDS</sequence>
<reference evidence="7" key="1">
    <citation type="submission" date="2017-09" db="EMBL/GenBank/DDBJ databases">
        <authorList>
            <person name="Varghese N."/>
            <person name="Submissions S."/>
        </authorList>
    </citation>
    <scope>NUCLEOTIDE SEQUENCE [LARGE SCALE GENOMIC DNA]</scope>
    <source>
        <strain evidence="7">CGMCC 1.8913</strain>
    </source>
</reference>
<proteinExistence type="inferred from homology"/>
<evidence type="ECO:0000259" key="5">
    <source>
        <dbReference type="SMART" id="SM00642"/>
    </source>
</evidence>
<dbReference type="EMBL" id="OBEK01000001">
    <property type="protein sequence ID" value="SNZ02883.1"/>
    <property type="molecule type" value="Genomic_DNA"/>
</dbReference>
<dbReference type="GO" id="GO:0004556">
    <property type="term" value="F:alpha-amylase activity"/>
    <property type="evidence" value="ECO:0007669"/>
    <property type="project" value="TreeGrafter"/>
</dbReference>
<dbReference type="Gene3D" id="2.60.40.1180">
    <property type="entry name" value="Golgi alpha-mannosidase II"/>
    <property type="match status" value="1"/>
</dbReference>
<dbReference type="Gene3D" id="3.90.400.10">
    <property type="entry name" value="Oligo-1,6-glucosidase, Domain 2"/>
    <property type="match status" value="1"/>
</dbReference>
<dbReference type="SUPFAM" id="SSF51445">
    <property type="entry name" value="(Trans)glycosidases"/>
    <property type="match status" value="1"/>
</dbReference>
<comment type="similarity">
    <text evidence="2">Belongs to the glycosyl hydrolase 13 family.</text>
</comment>
<keyword evidence="4" id="KW-0326">Glycosidase</keyword>
<dbReference type="GO" id="GO:0005737">
    <property type="term" value="C:cytoplasm"/>
    <property type="evidence" value="ECO:0007669"/>
    <property type="project" value="UniProtKB-SubCell"/>
</dbReference>
<evidence type="ECO:0000256" key="3">
    <source>
        <dbReference type="ARBA" id="ARBA00022801"/>
    </source>
</evidence>
<dbReference type="PANTHER" id="PTHR10357:SF179">
    <property type="entry name" value="NEUTRAL AND BASIC AMINO ACID TRANSPORT PROTEIN RBAT"/>
    <property type="match status" value="1"/>
</dbReference>
<dbReference type="RefSeq" id="WP_097038449.1">
    <property type="nucleotide sequence ID" value="NZ_OBEK01000001.1"/>
</dbReference>
<name>A0A285N1T4_9BACI</name>
<accession>A0A285N1T4</accession>
<dbReference type="CDD" id="cd11333">
    <property type="entry name" value="AmyAc_SI_OligoGlu_DGase"/>
    <property type="match status" value="1"/>
</dbReference>
<keyword evidence="7" id="KW-1185">Reference proteome</keyword>
<evidence type="ECO:0000313" key="6">
    <source>
        <dbReference type="EMBL" id="SNZ02883.1"/>
    </source>
</evidence>
<dbReference type="FunFam" id="3.20.20.80:FF:000064">
    <property type="entry name" value="Oligo-1,6-glucosidase"/>
    <property type="match status" value="1"/>
</dbReference>
<evidence type="ECO:0000256" key="1">
    <source>
        <dbReference type="ARBA" id="ARBA00004496"/>
    </source>
</evidence>
<protein>
    <submittedName>
        <fullName evidence="6">Oligo-1,6-glucosidase</fullName>
    </submittedName>
</protein>
<dbReference type="Gene3D" id="3.20.20.80">
    <property type="entry name" value="Glycosidases"/>
    <property type="match status" value="1"/>
</dbReference>
<organism evidence="6 7">
    <name type="scientific">Terribacillus aidingensis</name>
    <dbReference type="NCBI Taxonomy" id="586416"/>
    <lineage>
        <taxon>Bacteria</taxon>
        <taxon>Bacillati</taxon>
        <taxon>Bacillota</taxon>
        <taxon>Bacilli</taxon>
        <taxon>Bacillales</taxon>
        <taxon>Bacillaceae</taxon>
        <taxon>Terribacillus</taxon>
    </lineage>
</organism>
<dbReference type="GO" id="GO:0009313">
    <property type="term" value="P:oligosaccharide catabolic process"/>
    <property type="evidence" value="ECO:0007669"/>
    <property type="project" value="TreeGrafter"/>
</dbReference>
<evidence type="ECO:0000313" key="7">
    <source>
        <dbReference type="Proteomes" id="UP000219356"/>
    </source>
</evidence>
<dbReference type="SUPFAM" id="SSF51011">
    <property type="entry name" value="Glycosyl hydrolase domain"/>
    <property type="match status" value="1"/>
</dbReference>
<dbReference type="AlphaFoldDB" id="A0A285N1T4"/>
<comment type="subcellular location">
    <subcellularLocation>
        <location evidence="1">Cytoplasm</location>
    </subcellularLocation>
</comment>
<evidence type="ECO:0000256" key="4">
    <source>
        <dbReference type="ARBA" id="ARBA00023295"/>
    </source>
</evidence>
<dbReference type="InterPro" id="IPR013780">
    <property type="entry name" value="Glyco_hydro_b"/>
</dbReference>
<feature type="domain" description="Glycosyl hydrolase family 13 catalytic" evidence="5">
    <location>
        <begin position="13"/>
        <end position="421"/>
    </location>
</feature>
<dbReference type="NCBIfam" id="NF008183">
    <property type="entry name" value="PRK10933.1"/>
    <property type="match status" value="1"/>
</dbReference>
<dbReference type="OrthoDB" id="9805159at2"/>
<dbReference type="InterPro" id="IPR006047">
    <property type="entry name" value="GH13_cat_dom"/>
</dbReference>
<gene>
    <name evidence="6" type="ORF">SAMN05421503_0220</name>
</gene>
<evidence type="ECO:0000256" key="2">
    <source>
        <dbReference type="ARBA" id="ARBA00008061"/>
    </source>
</evidence>
<dbReference type="SMART" id="SM00642">
    <property type="entry name" value="Aamy"/>
    <property type="match status" value="1"/>
</dbReference>